<keyword evidence="6 9" id="KW-0418">Kinase</keyword>
<evidence type="ECO:0000256" key="6">
    <source>
        <dbReference type="ARBA" id="ARBA00022777"/>
    </source>
</evidence>
<dbReference type="OrthoDB" id="9808150at2"/>
<dbReference type="SMART" id="SM00072">
    <property type="entry name" value="GuKc"/>
    <property type="match status" value="1"/>
</dbReference>
<dbReference type="EC" id="2.7.4.8" evidence="2 9"/>
<dbReference type="AlphaFoldDB" id="A0A327R1B5"/>
<dbReference type="Gene3D" id="3.40.50.300">
    <property type="entry name" value="P-loop containing nucleotide triphosphate hydrolases"/>
    <property type="match status" value="1"/>
</dbReference>
<evidence type="ECO:0000256" key="5">
    <source>
        <dbReference type="ARBA" id="ARBA00022741"/>
    </source>
</evidence>
<comment type="subcellular location">
    <subcellularLocation>
        <location evidence="9">Cytoplasm</location>
    </subcellularLocation>
</comment>
<keyword evidence="7 9" id="KW-0067">ATP-binding</keyword>
<name>A0A327R1B5_9BACT</name>
<gene>
    <name evidence="9" type="primary">gmk</name>
    <name evidence="11" type="ORF">LX64_00042</name>
</gene>
<keyword evidence="4 9" id="KW-0808">Transferase</keyword>
<evidence type="ECO:0000313" key="12">
    <source>
        <dbReference type="Proteomes" id="UP000249547"/>
    </source>
</evidence>
<dbReference type="InterPro" id="IPR017665">
    <property type="entry name" value="Guanylate_kinase"/>
</dbReference>
<keyword evidence="9" id="KW-0963">Cytoplasm</keyword>
<evidence type="ECO:0000256" key="2">
    <source>
        <dbReference type="ARBA" id="ARBA00012961"/>
    </source>
</evidence>
<dbReference type="InterPro" id="IPR027417">
    <property type="entry name" value="P-loop_NTPase"/>
</dbReference>
<dbReference type="CDD" id="cd00071">
    <property type="entry name" value="GMPK"/>
    <property type="match status" value="1"/>
</dbReference>
<evidence type="ECO:0000256" key="7">
    <source>
        <dbReference type="ARBA" id="ARBA00022840"/>
    </source>
</evidence>
<reference evidence="11 12" key="1">
    <citation type="submission" date="2018-06" db="EMBL/GenBank/DDBJ databases">
        <title>Genomic Encyclopedia of Archaeal and Bacterial Type Strains, Phase II (KMG-II): from individual species to whole genera.</title>
        <authorList>
            <person name="Goeker M."/>
        </authorList>
    </citation>
    <scope>NUCLEOTIDE SEQUENCE [LARGE SCALE GENOMIC DNA]</scope>
    <source>
        <strain evidence="11 12">DSM 23857</strain>
    </source>
</reference>
<proteinExistence type="inferred from homology"/>
<comment type="caution">
    <text evidence="11">The sequence shown here is derived from an EMBL/GenBank/DDBJ whole genome shotgun (WGS) entry which is preliminary data.</text>
</comment>
<dbReference type="HAMAP" id="MF_00328">
    <property type="entry name" value="Guanylate_kinase"/>
    <property type="match status" value="1"/>
</dbReference>
<dbReference type="PANTHER" id="PTHR23117:SF13">
    <property type="entry name" value="GUANYLATE KINASE"/>
    <property type="match status" value="1"/>
</dbReference>
<organism evidence="11 12">
    <name type="scientific">Chitinophaga skermanii</name>
    <dbReference type="NCBI Taxonomy" id="331697"/>
    <lineage>
        <taxon>Bacteria</taxon>
        <taxon>Pseudomonadati</taxon>
        <taxon>Bacteroidota</taxon>
        <taxon>Chitinophagia</taxon>
        <taxon>Chitinophagales</taxon>
        <taxon>Chitinophagaceae</taxon>
        <taxon>Chitinophaga</taxon>
    </lineage>
</organism>
<comment type="similarity">
    <text evidence="1 9">Belongs to the guanylate kinase family.</text>
</comment>
<protein>
    <recommendedName>
        <fullName evidence="3 9">Guanylate kinase</fullName>
        <ecNumber evidence="2 9">2.7.4.8</ecNumber>
    </recommendedName>
    <alternativeName>
        <fullName evidence="8 9">GMP kinase</fullName>
    </alternativeName>
</protein>
<comment type="catalytic activity">
    <reaction evidence="9">
        <text>GMP + ATP = GDP + ADP</text>
        <dbReference type="Rhea" id="RHEA:20780"/>
        <dbReference type="ChEBI" id="CHEBI:30616"/>
        <dbReference type="ChEBI" id="CHEBI:58115"/>
        <dbReference type="ChEBI" id="CHEBI:58189"/>
        <dbReference type="ChEBI" id="CHEBI:456216"/>
        <dbReference type="EC" id="2.7.4.8"/>
    </reaction>
</comment>
<sequence>MAISSLHKIIIVTAPSGAGKTTIVKKLLAAMPNLAFSISAATRNRRENEIDGKDYYFMTPETFQEKIEANEFAEYEMVYAGKYYGTLKSELQRIWDDAKFPMVDIDVKGALSIKEKYHENALTIFIQPPSIDALRERLSERGTETQASLDERLGKARYELSFAHEFDQIVVNEDLETAYNEVKTLVEQFLNK</sequence>
<feature type="domain" description="Guanylate kinase-like" evidence="10">
    <location>
        <begin position="7"/>
        <end position="187"/>
    </location>
</feature>
<dbReference type="Gene3D" id="3.30.63.10">
    <property type="entry name" value="Guanylate Kinase phosphate binding domain"/>
    <property type="match status" value="1"/>
</dbReference>
<evidence type="ECO:0000256" key="4">
    <source>
        <dbReference type="ARBA" id="ARBA00022679"/>
    </source>
</evidence>
<dbReference type="PANTHER" id="PTHR23117">
    <property type="entry name" value="GUANYLATE KINASE-RELATED"/>
    <property type="match status" value="1"/>
</dbReference>
<evidence type="ECO:0000256" key="8">
    <source>
        <dbReference type="ARBA" id="ARBA00030128"/>
    </source>
</evidence>
<evidence type="ECO:0000256" key="3">
    <source>
        <dbReference type="ARBA" id="ARBA00016296"/>
    </source>
</evidence>
<dbReference type="NCBIfam" id="TIGR03263">
    <property type="entry name" value="guanyl_kin"/>
    <property type="match status" value="1"/>
</dbReference>
<dbReference type="Pfam" id="PF00625">
    <property type="entry name" value="Guanylate_kin"/>
    <property type="match status" value="1"/>
</dbReference>
<evidence type="ECO:0000259" key="10">
    <source>
        <dbReference type="PROSITE" id="PS50052"/>
    </source>
</evidence>
<dbReference type="InterPro" id="IPR008145">
    <property type="entry name" value="GK/Ca_channel_bsu"/>
</dbReference>
<keyword evidence="5 9" id="KW-0547">Nucleotide-binding</keyword>
<dbReference type="Proteomes" id="UP000249547">
    <property type="component" value="Unassembled WGS sequence"/>
</dbReference>
<evidence type="ECO:0000256" key="9">
    <source>
        <dbReference type="HAMAP-Rule" id="MF_00328"/>
    </source>
</evidence>
<dbReference type="FunFam" id="3.30.63.10:FF:000002">
    <property type="entry name" value="Guanylate kinase 1"/>
    <property type="match status" value="1"/>
</dbReference>
<evidence type="ECO:0000256" key="1">
    <source>
        <dbReference type="ARBA" id="ARBA00005790"/>
    </source>
</evidence>
<accession>A0A327R1B5</accession>
<dbReference type="PROSITE" id="PS50052">
    <property type="entry name" value="GUANYLATE_KINASE_2"/>
    <property type="match status" value="1"/>
</dbReference>
<feature type="binding site" evidence="9">
    <location>
        <begin position="14"/>
        <end position="21"/>
    </location>
    <ligand>
        <name>ATP</name>
        <dbReference type="ChEBI" id="CHEBI:30616"/>
    </ligand>
</feature>
<evidence type="ECO:0000313" key="11">
    <source>
        <dbReference type="EMBL" id="RAJ10440.1"/>
    </source>
</evidence>
<keyword evidence="12" id="KW-1185">Reference proteome</keyword>
<dbReference type="GO" id="GO:0004385">
    <property type="term" value="F:GMP kinase activity"/>
    <property type="evidence" value="ECO:0007669"/>
    <property type="project" value="UniProtKB-UniRule"/>
</dbReference>
<comment type="function">
    <text evidence="9">Essential for recycling GMP and indirectly, cGMP.</text>
</comment>
<dbReference type="SUPFAM" id="SSF52540">
    <property type="entry name" value="P-loop containing nucleoside triphosphate hydrolases"/>
    <property type="match status" value="1"/>
</dbReference>
<dbReference type="InterPro" id="IPR008144">
    <property type="entry name" value="Guanylate_kin-like_dom"/>
</dbReference>
<dbReference type="EMBL" id="QLLL01000001">
    <property type="protein sequence ID" value="RAJ10440.1"/>
    <property type="molecule type" value="Genomic_DNA"/>
</dbReference>
<dbReference type="RefSeq" id="WP_111595593.1">
    <property type="nucleotide sequence ID" value="NZ_QLLL01000001.1"/>
</dbReference>
<dbReference type="GO" id="GO:0005829">
    <property type="term" value="C:cytosol"/>
    <property type="evidence" value="ECO:0007669"/>
    <property type="project" value="TreeGrafter"/>
</dbReference>
<dbReference type="GO" id="GO:0005524">
    <property type="term" value="F:ATP binding"/>
    <property type="evidence" value="ECO:0007669"/>
    <property type="project" value="UniProtKB-UniRule"/>
</dbReference>